<gene>
    <name evidence="2" type="ORF">ZHAS_00014270</name>
</gene>
<accession>A0A084W7U0</accession>
<proteinExistence type="predicted"/>
<dbReference type="EnsemblMetazoa" id="ASIC014270-RA">
    <property type="protein sequence ID" value="ASIC014270-PA"/>
    <property type="gene ID" value="ASIC014270"/>
</dbReference>
<dbReference type="AlphaFoldDB" id="A0A084W7U0"/>
<dbReference type="VEuPathDB" id="VectorBase:ASIC014270"/>
<dbReference type="EMBL" id="KE525316">
    <property type="protein sequence ID" value="KFB46284.1"/>
    <property type="molecule type" value="Genomic_DNA"/>
</dbReference>
<reference evidence="3" key="2">
    <citation type="submission" date="2020-05" db="UniProtKB">
        <authorList>
            <consortium name="EnsemblMetazoa"/>
        </authorList>
    </citation>
    <scope>IDENTIFICATION</scope>
</reference>
<dbReference type="VEuPathDB" id="VectorBase:ASIS000215"/>
<evidence type="ECO:0000313" key="2">
    <source>
        <dbReference type="EMBL" id="KFB46284.1"/>
    </source>
</evidence>
<name>A0A084W7U0_ANOSI</name>
<evidence type="ECO:0000313" key="4">
    <source>
        <dbReference type="Proteomes" id="UP000030765"/>
    </source>
</evidence>
<dbReference type="Proteomes" id="UP000030765">
    <property type="component" value="Unassembled WGS sequence"/>
</dbReference>
<feature type="region of interest" description="Disordered" evidence="1">
    <location>
        <begin position="1"/>
        <end position="59"/>
    </location>
</feature>
<reference evidence="2 4" key="1">
    <citation type="journal article" date="2014" name="BMC Genomics">
        <title>Genome sequence of Anopheles sinensis provides insight into genetics basis of mosquito competence for malaria parasites.</title>
        <authorList>
            <person name="Zhou D."/>
            <person name="Zhang D."/>
            <person name="Ding G."/>
            <person name="Shi L."/>
            <person name="Hou Q."/>
            <person name="Ye Y."/>
            <person name="Xu Y."/>
            <person name="Zhou H."/>
            <person name="Xiong C."/>
            <person name="Li S."/>
            <person name="Yu J."/>
            <person name="Hong S."/>
            <person name="Yu X."/>
            <person name="Zou P."/>
            <person name="Chen C."/>
            <person name="Chang X."/>
            <person name="Wang W."/>
            <person name="Lv Y."/>
            <person name="Sun Y."/>
            <person name="Ma L."/>
            <person name="Shen B."/>
            <person name="Zhu C."/>
        </authorList>
    </citation>
    <scope>NUCLEOTIDE SEQUENCE [LARGE SCALE GENOMIC DNA]</scope>
</reference>
<feature type="compositionally biased region" description="Low complexity" evidence="1">
    <location>
        <begin position="1"/>
        <end position="19"/>
    </location>
</feature>
<keyword evidence="4" id="KW-1185">Reference proteome</keyword>
<protein>
    <submittedName>
        <fullName evidence="2">AGAP013331-PA-like protein</fullName>
    </submittedName>
</protein>
<organism evidence="2">
    <name type="scientific">Anopheles sinensis</name>
    <name type="common">Mosquito</name>
    <dbReference type="NCBI Taxonomy" id="74873"/>
    <lineage>
        <taxon>Eukaryota</taxon>
        <taxon>Metazoa</taxon>
        <taxon>Ecdysozoa</taxon>
        <taxon>Arthropoda</taxon>
        <taxon>Hexapoda</taxon>
        <taxon>Insecta</taxon>
        <taxon>Pterygota</taxon>
        <taxon>Neoptera</taxon>
        <taxon>Endopterygota</taxon>
        <taxon>Diptera</taxon>
        <taxon>Nematocera</taxon>
        <taxon>Culicoidea</taxon>
        <taxon>Culicidae</taxon>
        <taxon>Anophelinae</taxon>
        <taxon>Anopheles</taxon>
    </lineage>
</organism>
<sequence length="110" mass="11919">MPSVETSAEYSKSSESSAECVGQNGTASGDSTSNDLSDPNQQQKPADGSAESDLSQIEQPAVREFTQNDTINKFLLNSFLQRINNATTADECREANDESFGDELNQDFES</sequence>
<feature type="compositionally biased region" description="Polar residues" evidence="1">
    <location>
        <begin position="23"/>
        <end position="44"/>
    </location>
</feature>
<evidence type="ECO:0000256" key="1">
    <source>
        <dbReference type="SAM" id="MobiDB-lite"/>
    </source>
</evidence>
<dbReference type="EMBL" id="ATLV01021298">
    <property type="status" value="NOT_ANNOTATED_CDS"/>
    <property type="molecule type" value="Genomic_DNA"/>
</dbReference>
<evidence type="ECO:0000313" key="3">
    <source>
        <dbReference type="EnsemblMetazoa" id="ASIC014270-PA"/>
    </source>
</evidence>
<dbReference type="OMA" id="RECANEN"/>
<dbReference type="OrthoDB" id="7736280at2759"/>